<dbReference type="RefSeq" id="WP_140839712.1">
    <property type="nucleotide sequence ID" value="NZ_RCZI01000010.1"/>
</dbReference>
<evidence type="ECO:0000313" key="2">
    <source>
        <dbReference type="Proteomes" id="UP000319212"/>
    </source>
</evidence>
<comment type="caution">
    <text evidence="1">The sequence shown here is derived from an EMBL/GenBank/DDBJ whole genome shotgun (WGS) entry which is preliminary data.</text>
</comment>
<dbReference type="AlphaFoldDB" id="A0A502DD10"/>
<evidence type="ECO:0000313" key="1">
    <source>
        <dbReference type="EMBL" id="TPG23465.1"/>
    </source>
</evidence>
<gene>
    <name evidence="1" type="ORF">EAH82_20590</name>
</gene>
<reference evidence="1 2" key="1">
    <citation type="journal article" date="2019" name="Environ. Microbiol.">
        <title>Species interactions and distinct microbial communities in high Arctic permafrost affected cryosols are associated with the CH4 and CO2 gas fluxes.</title>
        <authorList>
            <person name="Altshuler I."/>
            <person name="Hamel J."/>
            <person name="Turney S."/>
            <person name="Magnuson E."/>
            <person name="Levesque R."/>
            <person name="Greer C."/>
            <person name="Whyte L.G."/>
        </authorList>
    </citation>
    <scope>NUCLEOTIDE SEQUENCE [LARGE SCALE GENOMIC DNA]</scope>
    <source>
        <strain evidence="1 2">S06.C</strain>
    </source>
</reference>
<sequence length="201" mass="21723">MARAAETEAAQRVHVFLGALRFDTRLQFQTRDAIGRRAWRELPTPETSPDGSGWVALLQAAALVRGKSPTLRAIARATLAGLPMLTPGDFMVRIPALEKGVQARWHPGSQGLKLPPDFYGPALACLSGARGISWALVVGWEQAAQGTTKNPEGLLLLDPRLAAPWGTAYNARLLLGQGRWRGLDGEVQRCELLGLVDLSAR</sequence>
<dbReference type="Proteomes" id="UP000319212">
    <property type="component" value="Unassembled WGS sequence"/>
</dbReference>
<name>A0A502DD10_9BURK</name>
<accession>A0A502DD10</accession>
<protein>
    <submittedName>
        <fullName evidence="1">Uncharacterized protein</fullName>
    </submittedName>
</protein>
<dbReference type="EMBL" id="RCZI01000010">
    <property type="protein sequence ID" value="TPG23465.1"/>
    <property type="molecule type" value="Genomic_DNA"/>
</dbReference>
<proteinExistence type="predicted"/>
<organism evidence="1 2">
    <name type="scientific">Variovorax guangxiensis</name>
    <dbReference type="NCBI Taxonomy" id="1775474"/>
    <lineage>
        <taxon>Bacteria</taxon>
        <taxon>Pseudomonadati</taxon>
        <taxon>Pseudomonadota</taxon>
        <taxon>Betaproteobacteria</taxon>
        <taxon>Burkholderiales</taxon>
        <taxon>Comamonadaceae</taxon>
        <taxon>Variovorax</taxon>
    </lineage>
</organism>